<dbReference type="GO" id="GO:0022857">
    <property type="term" value="F:transmembrane transporter activity"/>
    <property type="evidence" value="ECO:0007669"/>
    <property type="project" value="InterPro"/>
</dbReference>
<keyword evidence="3" id="KW-1133">Transmembrane helix</keyword>
<protein>
    <submittedName>
        <fullName evidence="4">Purine-cytosine permease fcyB</fullName>
    </submittedName>
</protein>
<dbReference type="AlphaFoldDB" id="A0A5M8PF31"/>
<feature type="compositionally biased region" description="Low complexity" evidence="2">
    <location>
        <begin position="32"/>
        <end position="44"/>
    </location>
</feature>
<proteinExistence type="predicted"/>
<evidence type="ECO:0000256" key="1">
    <source>
        <dbReference type="ARBA" id="ARBA00022448"/>
    </source>
</evidence>
<sequence length="141" mass="15249">MANRLYTPDASMEPMPISEKPVAETTIASDHSSNTSSTPTATPPKHGGILGRLCYYEAVLDRKFGVEAQGPERVLPEDRKPEYETWSNQAVMALLWASGTMNLSCFTTGFLGWEFGLSLTQTILITIFGTLIGSAVTVGFG</sequence>
<reference evidence="4 5" key="1">
    <citation type="submission" date="2019-09" db="EMBL/GenBank/DDBJ databases">
        <title>The hologenome of the rock-dwelling lichen Lasallia pustulata.</title>
        <authorList>
            <person name="Greshake Tzovaras B."/>
            <person name="Segers F."/>
            <person name="Bicker A."/>
            <person name="Dal Grande F."/>
            <person name="Otte J."/>
            <person name="Hankeln T."/>
            <person name="Schmitt I."/>
            <person name="Ebersberger I."/>
        </authorList>
    </citation>
    <scope>NUCLEOTIDE SEQUENCE [LARGE SCALE GENOMIC DNA]</scope>
    <source>
        <strain evidence="4">A1-1</strain>
    </source>
</reference>
<gene>
    <name evidence="4" type="ORF">FRX48_08743</name>
</gene>
<organism evidence="4 5">
    <name type="scientific">Lasallia pustulata</name>
    <dbReference type="NCBI Taxonomy" id="136370"/>
    <lineage>
        <taxon>Eukaryota</taxon>
        <taxon>Fungi</taxon>
        <taxon>Dikarya</taxon>
        <taxon>Ascomycota</taxon>
        <taxon>Pezizomycotina</taxon>
        <taxon>Lecanoromycetes</taxon>
        <taxon>OSLEUM clade</taxon>
        <taxon>Umbilicariomycetidae</taxon>
        <taxon>Umbilicariales</taxon>
        <taxon>Umbilicariaceae</taxon>
        <taxon>Lasallia</taxon>
    </lineage>
</organism>
<feature type="transmembrane region" description="Helical" evidence="3">
    <location>
        <begin position="90"/>
        <end position="113"/>
    </location>
</feature>
<feature type="transmembrane region" description="Helical" evidence="3">
    <location>
        <begin position="119"/>
        <end position="140"/>
    </location>
</feature>
<dbReference type="PANTHER" id="PTHR31806:SF7">
    <property type="entry name" value="TRANSPORTER, PUTATIVE (AFU_ORTHOLOGUE AFUA_2G04690)-RELATED"/>
    <property type="match status" value="1"/>
</dbReference>
<keyword evidence="3" id="KW-0812">Transmembrane</keyword>
<feature type="region of interest" description="Disordered" evidence="2">
    <location>
        <begin position="24"/>
        <end position="45"/>
    </location>
</feature>
<keyword evidence="3" id="KW-0472">Membrane</keyword>
<evidence type="ECO:0000313" key="5">
    <source>
        <dbReference type="Proteomes" id="UP000324767"/>
    </source>
</evidence>
<dbReference type="GO" id="GO:0000329">
    <property type="term" value="C:fungal-type vacuole membrane"/>
    <property type="evidence" value="ECO:0007669"/>
    <property type="project" value="TreeGrafter"/>
</dbReference>
<keyword evidence="1" id="KW-0813">Transport</keyword>
<dbReference type="Proteomes" id="UP000324767">
    <property type="component" value="Unassembled WGS sequence"/>
</dbReference>
<comment type="caution">
    <text evidence="4">The sequence shown here is derived from an EMBL/GenBank/DDBJ whole genome shotgun (WGS) entry which is preliminary data.</text>
</comment>
<name>A0A5M8PF31_9LECA</name>
<accession>A0A5M8PF31</accession>
<dbReference type="EMBL" id="VXIT01000017">
    <property type="protein sequence ID" value="KAA6407500.1"/>
    <property type="molecule type" value="Genomic_DNA"/>
</dbReference>
<evidence type="ECO:0000256" key="3">
    <source>
        <dbReference type="SAM" id="Phobius"/>
    </source>
</evidence>
<dbReference type="GO" id="GO:0005886">
    <property type="term" value="C:plasma membrane"/>
    <property type="evidence" value="ECO:0007669"/>
    <property type="project" value="TreeGrafter"/>
</dbReference>
<evidence type="ECO:0000313" key="4">
    <source>
        <dbReference type="EMBL" id="KAA6407500.1"/>
    </source>
</evidence>
<dbReference type="PANTHER" id="PTHR31806">
    <property type="entry name" value="PURINE-CYTOSINE PERMEASE FCY2-RELATED"/>
    <property type="match status" value="1"/>
</dbReference>
<dbReference type="Gene3D" id="1.10.4160.10">
    <property type="entry name" value="Hydantoin permease"/>
    <property type="match status" value="1"/>
</dbReference>
<dbReference type="InterPro" id="IPR026030">
    <property type="entry name" value="Pur-cyt_permease_Fcy2/21/22"/>
</dbReference>
<dbReference type="OrthoDB" id="5428495at2759"/>
<evidence type="ECO:0000256" key="2">
    <source>
        <dbReference type="SAM" id="MobiDB-lite"/>
    </source>
</evidence>